<dbReference type="InterPro" id="IPR000595">
    <property type="entry name" value="cNMP-bd_dom"/>
</dbReference>
<dbReference type="Pfam" id="PF00027">
    <property type="entry name" value="cNMP_binding"/>
    <property type="match status" value="1"/>
</dbReference>
<feature type="domain" description="Cyclic nucleotide-binding" evidence="2">
    <location>
        <begin position="52"/>
        <end position="133"/>
    </location>
</feature>
<name>H0UNY4_9BACT</name>
<proteinExistence type="predicted"/>
<dbReference type="HOGENOM" id="CLU_1314891_0_0_0"/>
<sequence length="209" mass="22710">MGGYIYSDLFDQRSQEVMRRFFLEEVAPLGIIRDYRRGSSVDHESATRSMGVVVKGCISKSMVSAGGKEKLLYFLRPGEIFGEMDLLDGGSFPYVLCARMKSSVAYVPLCEVESLLASRPESYRLFIHSMTRKFRIAALQLANSVFNDAGGEGGGGAAQAMFLLGSIRGWWHGRIGDSAGAGVQHRMFKGHRGKGSKEVRAGRGGGAEG</sequence>
<dbReference type="STRING" id="926567.TheveDRAFT_1368"/>
<evidence type="ECO:0000313" key="4">
    <source>
        <dbReference type="Proteomes" id="UP000005730"/>
    </source>
</evidence>
<dbReference type="Gene3D" id="2.60.120.10">
    <property type="entry name" value="Jelly Rolls"/>
    <property type="match status" value="1"/>
</dbReference>
<dbReference type="Proteomes" id="UP000005730">
    <property type="component" value="Chromosome"/>
</dbReference>
<dbReference type="eggNOG" id="COG0664">
    <property type="taxonomic scope" value="Bacteria"/>
</dbReference>
<dbReference type="InterPro" id="IPR018490">
    <property type="entry name" value="cNMP-bd_dom_sf"/>
</dbReference>
<evidence type="ECO:0000259" key="2">
    <source>
        <dbReference type="PROSITE" id="PS50042"/>
    </source>
</evidence>
<dbReference type="CDD" id="cd00038">
    <property type="entry name" value="CAP_ED"/>
    <property type="match status" value="1"/>
</dbReference>
<dbReference type="EMBL" id="CM001377">
    <property type="protein sequence ID" value="EHM10487.1"/>
    <property type="molecule type" value="Genomic_DNA"/>
</dbReference>
<dbReference type="PROSITE" id="PS50042">
    <property type="entry name" value="CNMP_BINDING_3"/>
    <property type="match status" value="1"/>
</dbReference>
<gene>
    <name evidence="3" type="ORF">TheveDRAFT_1368</name>
</gene>
<keyword evidence="4" id="KW-1185">Reference proteome</keyword>
<evidence type="ECO:0000313" key="3">
    <source>
        <dbReference type="EMBL" id="EHM10487.1"/>
    </source>
</evidence>
<reference evidence="3 4" key="1">
    <citation type="submission" date="2011-10" db="EMBL/GenBank/DDBJ databases">
        <title>The Noncontiguous Finished genome of Thermanaerovibrio velox DSM 12556.</title>
        <authorList>
            <consortium name="US DOE Joint Genome Institute (JGI-PGF)"/>
            <person name="Lucas S."/>
            <person name="Copeland A."/>
            <person name="Lapidus A."/>
            <person name="Glavina del Rio T."/>
            <person name="Dalin E."/>
            <person name="Tice H."/>
            <person name="Bruce D."/>
            <person name="Goodwin L."/>
            <person name="Pitluck S."/>
            <person name="Peters L."/>
            <person name="Mikhailova N."/>
            <person name="Teshima H."/>
            <person name="Kyrpides N."/>
            <person name="Mavromatis K."/>
            <person name="Ivanova N."/>
            <person name="Markowitz V."/>
            <person name="Cheng J.-F."/>
            <person name="Hugenholtz P."/>
            <person name="Woyke T."/>
            <person name="Wu D."/>
            <person name="Spring S."/>
            <person name="Brambilla E.-M."/>
            <person name="Klenk H.-P."/>
            <person name="Eisen J.A."/>
        </authorList>
    </citation>
    <scope>NUCLEOTIDE SEQUENCE [LARGE SCALE GENOMIC DNA]</scope>
    <source>
        <strain evidence="3 4">DSM 12556</strain>
    </source>
</reference>
<evidence type="ECO:0000256" key="1">
    <source>
        <dbReference type="SAM" id="MobiDB-lite"/>
    </source>
</evidence>
<protein>
    <submittedName>
        <fullName evidence="3">Cyclic nucleotide-binding protein</fullName>
    </submittedName>
</protein>
<accession>H0UNY4</accession>
<feature type="region of interest" description="Disordered" evidence="1">
    <location>
        <begin position="190"/>
        <end position="209"/>
    </location>
</feature>
<organism evidence="3 4">
    <name type="scientific">Thermanaerovibrio velox DSM 12556</name>
    <dbReference type="NCBI Taxonomy" id="926567"/>
    <lineage>
        <taxon>Bacteria</taxon>
        <taxon>Thermotogati</taxon>
        <taxon>Synergistota</taxon>
        <taxon>Synergistia</taxon>
        <taxon>Synergistales</taxon>
        <taxon>Synergistaceae</taxon>
        <taxon>Thermanaerovibrio</taxon>
    </lineage>
</organism>
<dbReference type="SUPFAM" id="SSF51206">
    <property type="entry name" value="cAMP-binding domain-like"/>
    <property type="match status" value="1"/>
</dbReference>
<dbReference type="InterPro" id="IPR014710">
    <property type="entry name" value="RmlC-like_jellyroll"/>
</dbReference>
<dbReference type="AlphaFoldDB" id="H0UNY4"/>